<sequence>MLPKLGIGMGQPRVFRERAQRRSVLRHGQQGTGGRVDPDADDIPGAAWRVPQGQGDTFFQSEQVIRRILKRPAKPQLFARRKRRLHDTVGIIADPRRELPARPCVNKQRAGGQGAEIDSDAVMGHADSSYT</sequence>
<accession>A0A645CIR3</accession>
<organism evidence="2">
    <name type="scientific">bioreactor metagenome</name>
    <dbReference type="NCBI Taxonomy" id="1076179"/>
    <lineage>
        <taxon>unclassified sequences</taxon>
        <taxon>metagenomes</taxon>
        <taxon>ecological metagenomes</taxon>
    </lineage>
</organism>
<comment type="caution">
    <text evidence="2">The sequence shown here is derived from an EMBL/GenBank/DDBJ whole genome shotgun (WGS) entry which is preliminary data.</text>
</comment>
<reference evidence="2" key="1">
    <citation type="submission" date="2019-08" db="EMBL/GenBank/DDBJ databases">
        <authorList>
            <person name="Kucharzyk K."/>
            <person name="Murdoch R.W."/>
            <person name="Higgins S."/>
            <person name="Loffler F."/>
        </authorList>
    </citation>
    <scope>NUCLEOTIDE SEQUENCE</scope>
</reference>
<name>A0A645CIR3_9ZZZZ</name>
<protein>
    <submittedName>
        <fullName evidence="2">Uncharacterized protein</fullName>
    </submittedName>
</protein>
<gene>
    <name evidence="2" type="ORF">SDC9_123802</name>
</gene>
<proteinExistence type="predicted"/>
<evidence type="ECO:0000256" key="1">
    <source>
        <dbReference type="SAM" id="MobiDB-lite"/>
    </source>
</evidence>
<feature type="region of interest" description="Disordered" evidence="1">
    <location>
        <begin position="25"/>
        <end position="54"/>
    </location>
</feature>
<dbReference type="AlphaFoldDB" id="A0A645CIR3"/>
<dbReference type="EMBL" id="VSSQ01027511">
    <property type="protein sequence ID" value="MPM76803.1"/>
    <property type="molecule type" value="Genomic_DNA"/>
</dbReference>
<feature type="region of interest" description="Disordered" evidence="1">
    <location>
        <begin position="106"/>
        <end position="131"/>
    </location>
</feature>
<evidence type="ECO:0000313" key="2">
    <source>
        <dbReference type="EMBL" id="MPM76803.1"/>
    </source>
</evidence>